<evidence type="ECO:0000313" key="2">
    <source>
        <dbReference type="Proteomes" id="UP000637267"/>
    </source>
</evidence>
<dbReference type="RefSeq" id="WP_188705674.1">
    <property type="nucleotide sequence ID" value="NZ_BMLX01000005.1"/>
</dbReference>
<protein>
    <submittedName>
        <fullName evidence="1">Uncharacterized protein</fullName>
    </submittedName>
</protein>
<gene>
    <name evidence="1" type="ORF">GCM10010970_33460</name>
</gene>
<evidence type="ECO:0000313" key="1">
    <source>
        <dbReference type="EMBL" id="GGP23346.1"/>
    </source>
</evidence>
<reference evidence="2" key="1">
    <citation type="journal article" date="2019" name="Int. J. Syst. Evol. Microbiol.">
        <title>The Global Catalogue of Microorganisms (GCM) 10K type strain sequencing project: providing services to taxonomists for standard genome sequencing and annotation.</title>
        <authorList>
            <consortium name="The Broad Institute Genomics Platform"/>
            <consortium name="The Broad Institute Genome Sequencing Center for Infectious Disease"/>
            <person name="Wu L."/>
            <person name="Ma J."/>
        </authorList>
    </citation>
    <scope>NUCLEOTIDE SEQUENCE [LARGE SCALE GENOMIC DNA]</scope>
    <source>
        <strain evidence="2">CGMCC 1.8859</strain>
    </source>
</reference>
<dbReference type="EMBL" id="BMLX01000005">
    <property type="protein sequence ID" value="GGP23346.1"/>
    <property type="molecule type" value="Genomic_DNA"/>
</dbReference>
<keyword evidence="2" id="KW-1185">Reference proteome</keyword>
<sequence length="111" mass="12471">MLDTRVFVNLRQLASGGLAFVIEVADASDELGELLASTGYRSNRKTLDEISPGVRGLLNDDRFWSKEMCFASDADPRQVVEIIDRVKLEMTWLEPYLPLGAEAIEYCTFPL</sequence>
<name>A0ABQ2PDE0_9NEIS</name>
<comment type="caution">
    <text evidence="1">The sequence shown here is derived from an EMBL/GenBank/DDBJ whole genome shotgun (WGS) entry which is preliminary data.</text>
</comment>
<accession>A0ABQ2PDE0</accession>
<proteinExistence type="predicted"/>
<dbReference type="Proteomes" id="UP000637267">
    <property type="component" value="Unassembled WGS sequence"/>
</dbReference>
<organism evidence="1 2">
    <name type="scientific">Silvimonas iriomotensis</name>
    <dbReference type="NCBI Taxonomy" id="449662"/>
    <lineage>
        <taxon>Bacteria</taxon>
        <taxon>Pseudomonadati</taxon>
        <taxon>Pseudomonadota</taxon>
        <taxon>Betaproteobacteria</taxon>
        <taxon>Neisseriales</taxon>
        <taxon>Chitinibacteraceae</taxon>
        <taxon>Silvimonas</taxon>
    </lineage>
</organism>